<sequence length="103" mass="11984">MVTQTHSLEVARLSAAARANADDARVWRWYADLMEDDRVRCTRTRHGWQITVDNRCTVEDESFDCAVRRAEQAWSGIAQTQVKLHRRRKSAPKTDAIVLPQFW</sequence>
<reference evidence="1 4" key="2">
    <citation type="submission" date="2018-05" db="EMBL/GenBank/DDBJ databases">
        <title>Genomic Encyclopedia of Type Strains, Phase IV (KMG-V): Genome sequencing to study the core and pangenomes of soil and plant-associated prokaryotes.</title>
        <authorList>
            <person name="Whitman W."/>
        </authorList>
    </citation>
    <scope>NUCLEOTIDE SEQUENCE [LARGE SCALE GENOMIC DNA]</scope>
    <source>
        <strain evidence="1 4">SIr-6563</strain>
    </source>
</reference>
<dbReference type="EMBL" id="QJJV01000009">
    <property type="protein sequence ID" value="PXX15725.1"/>
    <property type="molecule type" value="Genomic_DNA"/>
</dbReference>
<evidence type="ECO:0000313" key="4">
    <source>
        <dbReference type="Proteomes" id="UP000247515"/>
    </source>
</evidence>
<dbReference type="AlphaFoldDB" id="A0A1A5XFQ3"/>
<evidence type="ECO:0000313" key="1">
    <source>
        <dbReference type="EMBL" id="PXX15725.1"/>
    </source>
</evidence>
<reference evidence="2 3" key="1">
    <citation type="submission" date="2016-10" db="EMBL/GenBank/DDBJ databases">
        <authorList>
            <person name="Varghese N."/>
            <person name="Submissions S."/>
        </authorList>
    </citation>
    <scope>NUCLEOTIDE SEQUENCE [LARGE SCALE GENOMIC DNA]</scope>
    <source>
        <strain evidence="2 3">LMG 22274</strain>
    </source>
</reference>
<dbReference type="GeneID" id="61305690"/>
<dbReference type="EMBL" id="FNZM01000013">
    <property type="protein sequence ID" value="SEK01570.1"/>
    <property type="molecule type" value="Genomic_DNA"/>
</dbReference>
<organism evidence="2 3">
    <name type="scientific">Paraburkholderia tropica</name>
    <dbReference type="NCBI Taxonomy" id="92647"/>
    <lineage>
        <taxon>Bacteria</taxon>
        <taxon>Pseudomonadati</taxon>
        <taxon>Pseudomonadota</taxon>
        <taxon>Betaproteobacteria</taxon>
        <taxon>Burkholderiales</taxon>
        <taxon>Burkholderiaceae</taxon>
        <taxon>Paraburkholderia</taxon>
    </lineage>
</organism>
<evidence type="ECO:0000313" key="2">
    <source>
        <dbReference type="EMBL" id="SEK01570.1"/>
    </source>
</evidence>
<evidence type="ECO:0000313" key="3">
    <source>
        <dbReference type="Proteomes" id="UP000183529"/>
    </source>
</evidence>
<dbReference type="Proteomes" id="UP000247515">
    <property type="component" value="Unassembled WGS sequence"/>
</dbReference>
<gene>
    <name evidence="1" type="ORF">C7400_10960</name>
    <name evidence="2" type="ORF">SAMN05216550_11360</name>
</gene>
<comment type="caution">
    <text evidence="2">The sequence shown here is derived from an EMBL/GenBank/DDBJ whole genome shotgun (WGS) entry which is preliminary data.</text>
</comment>
<proteinExistence type="predicted"/>
<accession>A0A1A5XFQ3</accession>
<protein>
    <submittedName>
        <fullName evidence="2">Uncharacterized protein</fullName>
    </submittedName>
</protein>
<dbReference type="Proteomes" id="UP000183529">
    <property type="component" value="Unassembled WGS sequence"/>
</dbReference>
<dbReference type="OrthoDB" id="8966295at2"/>
<name>A0A1A5XFQ3_9BURK</name>
<keyword evidence="4" id="KW-1185">Reference proteome</keyword>
<dbReference type="RefSeq" id="WP_065059678.1">
    <property type="nucleotide sequence ID" value="NZ_CADFGN010000001.1"/>
</dbReference>